<sequence>MSRKIAVGIVVFKPGQPVLDRISMMVLAGFDVYIFDNSPEVESVKRISKNTPCVHYFTCGKNVGLGYGISTVCAQAYADNIDALVFFDQDTGFSIQTLEFIENYYIKRLDIADSYSSFWFNAKAINCENATGGELKDVELSINSGSLYFLDKLKLLNWHDCSYFVDGVDYKYCLDTNNAGLKIGECSYAPGFDHVSEQDDKVYRFFSKEYYLRPYPLFRIVDTSKASLKLIISSLVARRMKFAAKFFKFYCIYLATQLLVRIAHSEVK</sequence>
<protein>
    <submittedName>
        <fullName evidence="1">Glycosyltransferase</fullName>
        <ecNumber evidence="1">2.4.-.-</ecNumber>
    </submittedName>
</protein>
<reference evidence="1" key="1">
    <citation type="submission" date="2023-12" db="EMBL/GenBank/DDBJ databases">
        <title>Genome sequencing and assembly of bacterial species from a model synthetic community.</title>
        <authorList>
            <person name="Hogle S.L."/>
        </authorList>
    </citation>
    <scope>NUCLEOTIDE SEQUENCE</scope>
    <source>
        <strain evidence="1">SBW25</strain>
    </source>
</reference>
<dbReference type="EMBL" id="CP140009">
    <property type="protein sequence ID" value="WQD73945.1"/>
    <property type="molecule type" value="Genomic_DNA"/>
</dbReference>
<keyword evidence="1" id="KW-0808">Transferase</keyword>
<organism evidence="1 2">
    <name type="scientific">Pseudomonas fluorescens</name>
    <dbReference type="NCBI Taxonomy" id="294"/>
    <lineage>
        <taxon>Bacteria</taxon>
        <taxon>Pseudomonadati</taxon>
        <taxon>Pseudomonadota</taxon>
        <taxon>Gammaproteobacteria</taxon>
        <taxon>Pseudomonadales</taxon>
        <taxon>Pseudomonadaceae</taxon>
        <taxon>Pseudomonas</taxon>
    </lineage>
</organism>
<accession>A0ACD4XXL7</accession>
<evidence type="ECO:0000313" key="2">
    <source>
        <dbReference type="Proteomes" id="UP001325023"/>
    </source>
</evidence>
<proteinExistence type="predicted"/>
<dbReference type="EC" id="2.4.-.-" evidence="1"/>
<keyword evidence="1" id="KW-0328">Glycosyltransferase</keyword>
<name>A0ACD4XXL7_PSEFL</name>
<gene>
    <name evidence="1" type="ORF">U0037_08255</name>
</gene>
<dbReference type="Proteomes" id="UP001325023">
    <property type="component" value="Chromosome"/>
</dbReference>
<evidence type="ECO:0000313" key="1">
    <source>
        <dbReference type="EMBL" id="WQD73945.1"/>
    </source>
</evidence>
<keyword evidence="2" id="KW-1185">Reference proteome</keyword>